<keyword evidence="1" id="KW-0808">Transferase</keyword>
<dbReference type="Gene3D" id="3.40.50.300">
    <property type="entry name" value="P-loop containing nucleotide triphosphate hydrolases"/>
    <property type="match status" value="1"/>
</dbReference>
<dbReference type="InterPro" id="IPR027417">
    <property type="entry name" value="P-loop_NTPase"/>
</dbReference>
<accession>A0A267MML3</accession>
<dbReference type="SUPFAM" id="SSF52540">
    <property type="entry name" value="P-loop containing nucleoside triphosphate hydrolases"/>
    <property type="match status" value="1"/>
</dbReference>
<dbReference type="EMBL" id="NIBG01000002">
    <property type="protein sequence ID" value="PAB60652.1"/>
    <property type="molecule type" value="Genomic_DNA"/>
</dbReference>
<keyword evidence="4" id="KW-1185">Reference proteome</keyword>
<sequence length="74" mass="8702">MSHTYTIWLTRLSCSGKNILAKEIEKILVEEGKKVQVLDSDIIRNSIRNIFGYSKEERMKMNKVNNMIEDIEQK</sequence>
<gene>
    <name evidence="3" type="ORF">CCE28_03675</name>
</gene>
<dbReference type="Pfam" id="PF01583">
    <property type="entry name" value="APS_kinase"/>
    <property type="match status" value="1"/>
</dbReference>
<evidence type="ECO:0000313" key="3">
    <source>
        <dbReference type="EMBL" id="PAB60652.1"/>
    </source>
</evidence>
<dbReference type="OrthoDB" id="9804504at2"/>
<evidence type="ECO:0000259" key="2">
    <source>
        <dbReference type="Pfam" id="PF01583"/>
    </source>
</evidence>
<evidence type="ECO:0000313" key="4">
    <source>
        <dbReference type="Proteomes" id="UP000216024"/>
    </source>
</evidence>
<reference evidence="3 4" key="1">
    <citation type="submission" date="2017-06" db="EMBL/GenBank/DDBJ databases">
        <title>Draft genome sequence of anaerobic fermentative bacterium Anaeromicrobium sediminis DY2726D isolated from West Pacific Ocean sediments.</title>
        <authorList>
            <person name="Zeng X."/>
        </authorList>
    </citation>
    <scope>NUCLEOTIDE SEQUENCE [LARGE SCALE GENOMIC DNA]</scope>
    <source>
        <strain evidence="3 4">DY2726D</strain>
    </source>
</reference>
<dbReference type="Proteomes" id="UP000216024">
    <property type="component" value="Unassembled WGS sequence"/>
</dbReference>
<proteinExistence type="predicted"/>
<feature type="domain" description="APS kinase" evidence="2">
    <location>
        <begin position="5"/>
        <end position="63"/>
    </location>
</feature>
<protein>
    <recommendedName>
        <fullName evidence="2">APS kinase domain-containing protein</fullName>
    </recommendedName>
</protein>
<dbReference type="RefSeq" id="WP_095131108.1">
    <property type="nucleotide sequence ID" value="NZ_NIBG01000002.1"/>
</dbReference>
<organism evidence="3 4">
    <name type="scientific">Anaeromicrobium sediminis</name>
    <dbReference type="NCBI Taxonomy" id="1478221"/>
    <lineage>
        <taxon>Bacteria</taxon>
        <taxon>Bacillati</taxon>
        <taxon>Bacillota</taxon>
        <taxon>Clostridia</taxon>
        <taxon>Peptostreptococcales</taxon>
        <taxon>Thermotaleaceae</taxon>
        <taxon>Anaeromicrobium</taxon>
    </lineage>
</organism>
<comment type="caution">
    <text evidence="3">The sequence shown here is derived from an EMBL/GenBank/DDBJ whole genome shotgun (WGS) entry which is preliminary data.</text>
</comment>
<evidence type="ECO:0000256" key="1">
    <source>
        <dbReference type="ARBA" id="ARBA00022679"/>
    </source>
</evidence>
<dbReference type="AlphaFoldDB" id="A0A267MML3"/>
<name>A0A267MML3_9FIRM</name>
<dbReference type="InterPro" id="IPR059117">
    <property type="entry name" value="APS_kinase_dom"/>
</dbReference>